<dbReference type="PROSITE" id="PS50294">
    <property type="entry name" value="WD_REPEATS_REGION"/>
    <property type="match status" value="1"/>
</dbReference>
<dbReference type="OMA" id="TASTYMN"/>
<evidence type="ECO:0000256" key="6">
    <source>
        <dbReference type="SAM" id="MobiDB-lite"/>
    </source>
</evidence>
<dbReference type="InterPro" id="IPR036322">
    <property type="entry name" value="WD40_repeat_dom_sf"/>
</dbReference>
<dbReference type="PANTHER" id="PTHR44040:SF1">
    <property type="entry name" value="RETINOBLASTOMA-BINDING PROTEIN 5"/>
    <property type="match status" value="1"/>
</dbReference>
<feature type="region of interest" description="Disordered" evidence="6">
    <location>
        <begin position="463"/>
        <end position="488"/>
    </location>
</feature>
<keyword evidence="8" id="KW-1185">Reference proteome</keyword>
<evidence type="ECO:0000256" key="2">
    <source>
        <dbReference type="ARBA" id="ARBA00022574"/>
    </source>
</evidence>
<evidence type="ECO:0000256" key="5">
    <source>
        <dbReference type="PROSITE-ProRule" id="PRU00221"/>
    </source>
</evidence>
<dbReference type="InterPro" id="IPR037850">
    <property type="entry name" value="RBBP5/Swd1"/>
</dbReference>
<feature type="repeat" description="WD" evidence="5">
    <location>
        <begin position="26"/>
        <end position="60"/>
    </location>
</feature>
<dbReference type="Proteomes" id="UP000825935">
    <property type="component" value="Chromosome 15"/>
</dbReference>
<keyword evidence="2 5" id="KW-0853">WD repeat</keyword>
<dbReference type="SUPFAM" id="SSF50978">
    <property type="entry name" value="WD40 repeat-like"/>
    <property type="match status" value="1"/>
</dbReference>
<evidence type="ECO:0000313" key="8">
    <source>
        <dbReference type="Proteomes" id="UP000825935"/>
    </source>
</evidence>
<dbReference type="EMBL" id="CM035420">
    <property type="protein sequence ID" value="KAH7405386.1"/>
    <property type="molecule type" value="Genomic_DNA"/>
</dbReference>
<dbReference type="OrthoDB" id="196858at2759"/>
<sequence length="553" mass="61448">MNLSLLDPFQADFPELIEEYLERGHVKCISFNRRGTLLAAGCTDGACVIWDFHTRGVAKELRDTSCSASISSVNWTKNGRYLLVAAADRSLVLWDVANGTKLHTATLEQPALSVRLNPKNSSLCLACPIFNAPYLVDLESGSFYTLPVSVEKLSESGNISRLKSVSGNAQFCPSVACFDKTGDTIFIGSSKGEVIITDIHLTHILGIVIIPGGAIVRSFSLSRSGQYLLIVSNDRIIRLYEVSLPADTAIGSFKLHAGNRDDISLEHLKQLGYQRLKYCKDFQDRVDRVQWKAACFSGDSKYIAGASALKGEHKIHIWNSKTGDLVRILEGPKEGLADLAWHPNRPIMASISLTVGVIYIWAKNYTESWSAFAPDFQELEENEEYIEREDEFDLMPDIEEPKTNRHDDGEDQNEEVDIMTADRVAAFSESDDSDDGLYFLPMLPSPDTPEQQNQAPQASQIFEGSNIGSPLDSEYSNGADGTKTGVPGVSLLDKFSEEERHMDRQRKRKWGLIEKMEGNPFQKDSLLNGYLKSERRVMIPSSQATTNSLLDND</sequence>
<dbReference type="SMART" id="SM00320">
    <property type="entry name" value="WD40"/>
    <property type="match status" value="5"/>
</dbReference>
<gene>
    <name evidence="7" type="ORF">KP509_15G068400</name>
</gene>
<proteinExistence type="predicted"/>
<dbReference type="PROSITE" id="PS50082">
    <property type="entry name" value="WD_REPEATS_2"/>
    <property type="match status" value="2"/>
</dbReference>
<dbReference type="AlphaFoldDB" id="A0A8T2T691"/>
<evidence type="ECO:0000256" key="3">
    <source>
        <dbReference type="ARBA" id="ARBA00022737"/>
    </source>
</evidence>
<dbReference type="GO" id="GO:0048188">
    <property type="term" value="C:Set1C/COMPASS complex"/>
    <property type="evidence" value="ECO:0007669"/>
    <property type="project" value="InterPro"/>
</dbReference>
<dbReference type="Gene3D" id="2.130.10.10">
    <property type="entry name" value="YVTN repeat-like/Quinoprotein amine dehydrogenase"/>
    <property type="match status" value="2"/>
</dbReference>
<reference evidence="7" key="1">
    <citation type="submission" date="2021-08" db="EMBL/GenBank/DDBJ databases">
        <title>WGS assembly of Ceratopteris richardii.</title>
        <authorList>
            <person name="Marchant D.B."/>
            <person name="Chen G."/>
            <person name="Jenkins J."/>
            <person name="Shu S."/>
            <person name="Leebens-Mack J."/>
            <person name="Grimwood J."/>
            <person name="Schmutz J."/>
            <person name="Soltis P."/>
            <person name="Soltis D."/>
            <person name="Chen Z.-H."/>
        </authorList>
    </citation>
    <scope>NUCLEOTIDE SEQUENCE</scope>
    <source>
        <strain evidence="7">Whitten #5841</strain>
        <tissue evidence="7">Leaf</tissue>
    </source>
</reference>
<dbReference type="InterPro" id="IPR015943">
    <property type="entry name" value="WD40/YVTN_repeat-like_dom_sf"/>
</dbReference>
<organism evidence="7 8">
    <name type="scientific">Ceratopteris richardii</name>
    <name type="common">Triangle waterfern</name>
    <dbReference type="NCBI Taxonomy" id="49495"/>
    <lineage>
        <taxon>Eukaryota</taxon>
        <taxon>Viridiplantae</taxon>
        <taxon>Streptophyta</taxon>
        <taxon>Embryophyta</taxon>
        <taxon>Tracheophyta</taxon>
        <taxon>Polypodiopsida</taxon>
        <taxon>Polypodiidae</taxon>
        <taxon>Polypodiales</taxon>
        <taxon>Pteridineae</taxon>
        <taxon>Pteridaceae</taxon>
        <taxon>Parkerioideae</taxon>
        <taxon>Ceratopteris</taxon>
    </lineage>
</organism>
<dbReference type="InterPro" id="IPR001680">
    <property type="entry name" value="WD40_rpt"/>
</dbReference>
<keyword evidence="3" id="KW-0677">Repeat</keyword>
<evidence type="ECO:0000313" key="7">
    <source>
        <dbReference type="EMBL" id="KAH7405386.1"/>
    </source>
</evidence>
<name>A0A8T2T691_CERRI</name>
<evidence type="ECO:0000256" key="4">
    <source>
        <dbReference type="ARBA" id="ARBA00023242"/>
    </source>
</evidence>
<protein>
    <submittedName>
        <fullName evidence="7">Uncharacterized protein</fullName>
    </submittedName>
</protein>
<comment type="subcellular location">
    <subcellularLocation>
        <location evidence="1">Nucleus</location>
    </subcellularLocation>
</comment>
<keyword evidence="4" id="KW-0539">Nucleus</keyword>
<dbReference type="PROSITE" id="PS00678">
    <property type="entry name" value="WD_REPEATS_1"/>
    <property type="match status" value="1"/>
</dbReference>
<dbReference type="Pfam" id="PF00400">
    <property type="entry name" value="WD40"/>
    <property type="match status" value="2"/>
</dbReference>
<dbReference type="InterPro" id="IPR019775">
    <property type="entry name" value="WD40_repeat_CS"/>
</dbReference>
<accession>A0A8T2T691</accession>
<comment type="caution">
    <text evidence="7">The sequence shown here is derived from an EMBL/GenBank/DDBJ whole genome shotgun (WGS) entry which is preliminary data.</text>
</comment>
<evidence type="ECO:0000256" key="1">
    <source>
        <dbReference type="ARBA" id="ARBA00004123"/>
    </source>
</evidence>
<dbReference type="PANTHER" id="PTHR44040">
    <property type="entry name" value="RETINOBLASTOMA-BINDING PROTEIN 5"/>
    <property type="match status" value="1"/>
</dbReference>
<feature type="repeat" description="WD" evidence="5">
    <location>
        <begin position="63"/>
        <end position="104"/>
    </location>
</feature>